<gene>
    <name evidence="2" type="ORF">TCAL_14641</name>
</gene>
<accession>A0A553P6F2</accession>
<evidence type="ECO:0000313" key="2">
    <source>
        <dbReference type="EMBL" id="TRY73265.1"/>
    </source>
</evidence>
<organism evidence="2 3">
    <name type="scientific">Tigriopus californicus</name>
    <name type="common">Marine copepod</name>
    <dbReference type="NCBI Taxonomy" id="6832"/>
    <lineage>
        <taxon>Eukaryota</taxon>
        <taxon>Metazoa</taxon>
        <taxon>Ecdysozoa</taxon>
        <taxon>Arthropoda</taxon>
        <taxon>Crustacea</taxon>
        <taxon>Multicrustacea</taxon>
        <taxon>Hexanauplia</taxon>
        <taxon>Copepoda</taxon>
        <taxon>Harpacticoida</taxon>
        <taxon>Harpacticidae</taxon>
        <taxon>Tigriopus</taxon>
    </lineage>
</organism>
<feature type="region of interest" description="Disordered" evidence="1">
    <location>
        <begin position="84"/>
        <end position="117"/>
    </location>
</feature>
<keyword evidence="3" id="KW-1185">Reference proteome</keyword>
<proteinExistence type="predicted"/>
<feature type="region of interest" description="Disordered" evidence="1">
    <location>
        <begin position="13"/>
        <end position="63"/>
    </location>
</feature>
<evidence type="ECO:0000313" key="3">
    <source>
        <dbReference type="Proteomes" id="UP000318571"/>
    </source>
</evidence>
<evidence type="ECO:0000256" key="1">
    <source>
        <dbReference type="SAM" id="MobiDB-lite"/>
    </source>
</evidence>
<protein>
    <submittedName>
        <fullName evidence="2">Uncharacterized protein</fullName>
    </submittedName>
</protein>
<feature type="compositionally biased region" description="Basic and acidic residues" evidence="1">
    <location>
        <begin position="103"/>
        <end position="117"/>
    </location>
</feature>
<feature type="compositionally biased region" description="Acidic residues" evidence="1">
    <location>
        <begin position="24"/>
        <end position="35"/>
    </location>
</feature>
<dbReference type="Proteomes" id="UP000318571">
    <property type="component" value="Chromosome 3"/>
</dbReference>
<dbReference type="InterPro" id="IPR022048">
    <property type="entry name" value="Envelope_fusion-like"/>
</dbReference>
<dbReference type="EMBL" id="VCGU01000007">
    <property type="protein sequence ID" value="TRY73265.1"/>
    <property type="molecule type" value="Genomic_DNA"/>
</dbReference>
<comment type="caution">
    <text evidence="2">The sequence shown here is derived from an EMBL/GenBank/DDBJ whole genome shotgun (WGS) entry which is preliminary data.</text>
</comment>
<name>A0A553P6F2_TIGCA</name>
<dbReference type="AlphaFoldDB" id="A0A553P6F2"/>
<reference evidence="2 3" key="1">
    <citation type="journal article" date="2018" name="Nat. Ecol. Evol.">
        <title>Genomic signatures of mitonuclear coevolution across populations of Tigriopus californicus.</title>
        <authorList>
            <person name="Barreto F.S."/>
            <person name="Watson E.T."/>
            <person name="Lima T.G."/>
            <person name="Willett C.S."/>
            <person name="Edmands S."/>
            <person name="Li W."/>
            <person name="Burton R.S."/>
        </authorList>
    </citation>
    <scope>NUCLEOTIDE SEQUENCE [LARGE SCALE GENOMIC DNA]</scope>
    <source>
        <strain evidence="2 3">San Diego</strain>
    </source>
</reference>
<sequence>MAKSWCAALTRAQGRAQFEGGAVGEDDKDLEENEESPSRAPPNFDSARSSSPTFSEPGDDHACQCHQLPQQAEITRDMMLQDQANDFPVGPEDASASQATQDQLHKSYRMPDEQARDPALHTAKDWVQKKKLPDLSDITDPQLRRYATLYPKLRLTSDGTLFLEEGTGHIDLEPIMAQQRNLTQLNSLLQEVWVVTSKDHSTPEQRYLLTQLRLIHDQIQTTDHKLHDLISLMEISGQPQPPQFRGRRSALLMAGLVAIGSTLSNLVYSRYLSTRIDGIQRQEVYLTHGLDILTRKTADNTRQLEILDKAVDILLKQHLGVQQQLDEETHMHQVMMHVDATYRSLATYTQTLAEILTTITTALQGKVDTYLISPAQVRQELQQIKQRIPDDMKIAIEANHITDFHALPCHAKITNTTFQVAVPIPIFKVKETLDLYKHIPTPLGVGQGLEIFLSSRTRMLATNTENTLYLDLDASDIQACLNVGTLYLCPALRVQLKDNQPSCLHLLFRGLTEQAMHRCQH</sequence>
<dbReference type="Pfam" id="PF12259">
    <property type="entry name" value="Baculo_F"/>
    <property type="match status" value="1"/>
</dbReference>